<dbReference type="InterPro" id="IPR051156">
    <property type="entry name" value="Mito/Outer_Membr_Metalloprot"/>
</dbReference>
<keyword evidence="5 6" id="KW-0482">Metalloprotease</keyword>
<dbReference type="InterPro" id="IPR001915">
    <property type="entry name" value="Peptidase_M48"/>
</dbReference>
<accession>A0A844G0H0</accession>
<evidence type="ECO:0000256" key="6">
    <source>
        <dbReference type="RuleBase" id="RU003983"/>
    </source>
</evidence>
<feature type="chain" id="PRO_5032637353" evidence="7">
    <location>
        <begin position="25"/>
        <end position="269"/>
    </location>
</feature>
<reference evidence="9 10" key="1">
    <citation type="submission" date="2019-08" db="EMBL/GenBank/DDBJ databases">
        <title>In-depth cultivation of the pig gut microbiome towards novel bacterial diversity and tailored functional studies.</title>
        <authorList>
            <person name="Wylensek D."/>
            <person name="Hitch T.C.A."/>
            <person name="Clavel T."/>
        </authorList>
    </citation>
    <scope>NUCLEOTIDE SEQUENCE [LARGE SCALE GENOMIC DNA]</scope>
    <source>
        <strain evidence="9 10">BBE-744-WT-12</strain>
    </source>
</reference>
<dbReference type="GO" id="GO:0004222">
    <property type="term" value="F:metalloendopeptidase activity"/>
    <property type="evidence" value="ECO:0007669"/>
    <property type="project" value="InterPro"/>
</dbReference>
<keyword evidence="3 6" id="KW-0378">Hydrolase</keyword>
<evidence type="ECO:0000256" key="2">
    <source>
        <dbReference type="ARBA" id="ARBA00022723"/>
    </source>
</evidence>
<dbReference type="Proteomes" id="UP000435649">
    <property type="component" value="Unassembled WGS sequence"/>
</dbReference>
<evidence type="ECO:0000256" key="3">
    <source>
        <dbReference type="ARBA" id="ARBA00022801"/>
    </source>
</evidence>
<comment type="cofactor">
    <cofactor evidence="6">
        <name>Zn(2+)</name>
        <dbReference type="ChEBI" id="CHEBI:29105"/>
    </cofactor>
    <text evidence="6">Binds 1 zinc ion per subunit.</text>
</comment>
<proteinExistence type="inferred from homology"/>
<evidence type="ECO:0000256" key="4">
    <source>
        <dbReference type="ARBA" id="ARBA00022833"/>
    </source>
</evidence>
<feature type="domain" description="Peptidase M48" evidence="8">
    <location>
        <begin position="70"/>
        <end position="244"/>
    </location>
</feature>
<protein>
    <submittedName>
        <fullName evidence="9">M48 family metallopeptidase</fullName>
    </submittedName>
</protein>
<dbReference type="GO" id="GO:0051603">
    <property type="term" value="P:proteolysis involved in protein catabolic process"/>
    <property type="evidence" value="ECO:0007669"/>
    <property type="project" value="TreeGrafter"/>
</dbReference>
<dbReference type="PANTHER" id="PTHR22726:SF24">
    <property type="entry name" value="M48 FAMILY METALLOPEPTIDASE"/>
    <property type="match status" value="1"/>
</dbReference>
<keyword evidence="7" id="KW-0732">Signal</keyword>
<keyword evidence="2" id="KW-0479">Metal-binding</keyword>
<dbReference type="EMBL" id="VUNS01000002">
    <property type="protein sequence ID" value="MST96019.1"/>
    <property type="molecule type" value="Genomic_DNA"/>
</dbReference>
<evidence type="ECO:0000259" key="8">
    <source>
        <dbReference type="Pfam" id="PF01435"/>
    </source>
</evidence>
<dbReference type="AlphaFoldDB" id="A0A844G0H0"/>
<dbReference type="GO" id="GO:0046872">
    <property type="term" value="F:metal ion binding"/>
    <property type="evidence" value="ECO:0007669"/>
    <property type="project" value="UniProtKB-KW"/>
</dbReference>
<sequence>MKLPTWWKRCFPALLSAAGMFVLAGCVSAPHTGRTQLMFYNESDDIASGEEAWQQVRAQEKVSSNAVYTAALNRVGQNIAAAANKPAYEWEFVVFDSDEANAFALPGGKVAVYSSLFQLFDNDAELATVVGHEVAHALARHGMERSSQSTMQACGGVLVELLLGQDWAPAYQTTSTLLAMLPYSRTQELEADYLGLILMAQSGYDPQAAITFWDKFRKLSQVGVVGEFLSTHPDGDNRLEKLKKALPEAQAEYRRSKQLGTGQRYTRQK</sequence>
<feature type="signal peptide" evidence="7">
    <location>
        <begin position="1"/>
        <end position="24"/>
    </location>
</feature>
<comment type="similarity">
    <text evidence="6">Belongs to the peptidase M48 family.</text>
</comment>
<name>A0A844G0H0_9BACT</name>
<keyword evidence="1 6" id="KW-0645">Protease</keyword>
<comment type="caution">
    <text evidence="9">The sequence shown here is derived from an EMBL/GenBank/DDBJ whole genome shotgun (WGS) entry which is preliminary data.</text>
</comment>
<evidence type="ECO:0000256" key="5">
    <source>
        <dbReference type="ARBA" id="ARBA00023049"/>
    </source>
</evidence>
<dbReference type="PROSITE" id="PS51257">
    <property type="entry name" value="PROKAR_LIPOPROTEIN"/>
    <property type="match status" value="1"/>
</dbReference>
<evidence type="ECO:0000256" key="7">
    <source>
        <dbReference type="SAM" id="SignalP"/>
    </source>
</evidence>
<evidence type="ECO:0000313" key="10">
    <source>
        <dbReference type="Proteomes" id="UP000435649"/>
    </source>
</evidence>
<dbReference type="Pfam" id="PF01435">
    <property type="entry name" value="Peptidase_M48"/>
    <property type="match status" value="1"/>
</dbReference>
<dbReference type="PANTHER" id="PTHR22726">
    <property type="entry name" value="METALLOENDOPEPTIDASE OMA1"/>
    <property type="match status" value="1"/>
</dbReference>
<organism evidence="9 10">
    <name type="scientific">Victivallis lenta</name>
    <dbReference type="NCBI Taxonomy" id="2606640"/>
    <lineage>
        <taxon>Bacteria</taxon>
        <taxon>Pseudomonadati</taxon>
        <taxon>Lentisphaerota</taxon>
        <taxon>Lentisphaeria</taxon>
        <taxon>Victivallales</taxon>
        <taxon>Victivallaceae</taxon>
        <taxon>Victivallis</taxon>
    </lineage>
</organism>
<gene>
    <name evidence="9" type="ORF">FYJ85_03035</name>
</gene>
<dbReference type="RefSeq" id="WP_106054865.1">
    <property type="nucleotide sequence ID" value="NZ_CALXOB010000031.1"/>
</dbReference>
<dbReference type="GO" id="GO:0016020">
    <property type="term" value="C:membrane"/>
    <property type="evidence" value="ECO:0007669"/>
    <property type="project" value="TreeGrafter"/>
</dbReference>
<evidence type="ECO:0000256" key="1">
    <source>
        <dbReference type="ARBA" id="ARBA00022670"/>
    </source>
</evidence>
<keyword evidence="10" id="KW-1185">Reference proteome</keyword>
<dbReference type="Gene3D" id="3.30.2010.10">
    <property type="entry name" value="Metalloproteases ('zincins'), catalytic domain"/>
    <property type="match status" value="1"/>
</dbReference>
<evidence type="ECO:0000313" key="9">
    <source>
        <dbReference type="EMBL" id="MST96019.1"/>
    </source>
</evidence>
<dbReference type="CDD" id="cd07331">
    <property type="entry name" value="M48C_Oma1_like"/>
    <property type="match status" value="1"/>
</dbReference>
<keyword evidence="4 6" id="KW-0862">Zinc</keyword>